<dbReference type="GO" id="GO:0030313">
    <property type="term" value="C:cell envelope"/>
    <property type="evidence" value="ECO:0007669"/>
    <property type="project" value="UniProtKB-SubCell"/>
</dbReference>
<dbReference type="PANTHER" id="PTHR46847">
    <property type="entry name" value="D-ALLOSE-BINDING PERIPLASMIC PROTEIN-RELATED"/>
    <property type="match status" value="1"/>
</dbReference>
<gene>
    <name evidence="5" type="primary">ytfQ_2</name>
    <name evidence="5" type="ORF">CNLFYP112_01285</name>
</gene>
<comment type="subcellular location">
    <subcellularLocation>
        <location evidence="1">Cell envelope</location>
    </subcellularLocation>
</comment>
<comment type="similarity">
    <text evidence="2">Belongs to the bacterial solute-binding protein 2 family.</text>
</comment>
<name>A0A6N2SGJ8_9FIRM</name>
<dbReference type="Gene3D" id="3.40.50.2300">
    <property type="match status" value="2"/>
</dbReference>
<dbReference type="InterPro" id="IPR025997">
    <property type="entry name" value="SBP_2_dom"/>
</dbReference>
<organism evidence="5">
    <name type="scientific">[Clostridium] nexile</name>
    <dbReference type="NCBI Taxonomy" id="29361"/>
    <lineage>
        <taxon>Bacteria</taxon>
        <taxon>Bacillati</taxon>
        <taxon>Bacillota</taxon>
        <taxon>Clostridia</taxon>
        <taxon>Lachnospirales</taxon>
        <taxon>Lachnospiraceae</taxon>
        <taxon>Tyzzerella</taxon>
    </lineage>
</organism>
<protein>
    <submittedName>
        <fullName evidence="5">ABC transporter periplasmic-binding protein YtfQ</fullName>
    </submittedName>
</protein>
<dbReference type="GO" id="GO:0030246">
    <property type="term" value="F:carbohydrate binding"/>
    <property type="evidence" value="ECO:0007669"/>
    <property type="project" value="UniProtKB-ARBA"/>
</dbReference>
<dbReference type="Pfam" id="PF13407">
    <property type="entry name" value="Peripla_BP_4"/>
    <property type="match status" value="1"/>
</dbReference>
<dbReference type="EMBL" id="CACRTG010000003">
    <property type="protein sequence ID" value="VYS91668.1"/>
    <property type="molecule type" value="Genomic_DNA"/>
</dbReference>
<keyword evidence="3" id="KW-0732">Signal</keyword>
<proteinExistence type="inferred from homology"/>
<dbReference type="CDD" id="cd06309">
    <property type="entry name" value="PBP1_galactofuranose_YtfQ-like"/>
    <property type="match status" value="1"/>
</dbReference>
<dbReference type="SUPFAM" id="SSF53822">
    <property type="entry name" value="Periplasmic binding protein-like I"/>
    <property type="match status" value="1"/>
</dbReference>
<feature type="domain" description="Periplasmic binding protein" evidence="4">
    <location>
        <begin position="40"/>
        <end position="300"/>
    </location>
</feature>
<accession>A0A6N2SGJ8</accession>
<evidence type="ECO:0000256" key="3">
    <source>
        <dbReference type="ARBA" id="ARBA00022729"/>
    </source>
</evidence>
<evidence type="ECO:0000256" key="1">
    <source>
        <dbReference type="ARBA" id="ARBA00004196"/>
    </source>
</evidence>
<sequence>MKKRYIAGMMAGVAVIAIFTICFTQGKKENIKDEKELITIGFSQVGAESDWRTANSISIKETFTPERGYDLVFEDARQDQSNQIMAIRSFIQQDVDYIIFSPVVEDGWDTVLEEAKRARIPVIVIDRMVNVKDDSLYTAWVGSDFYMQGEKACAALKAYVDAQEMEKVNIVHIQGTLGATAQIARTQALTEAASRYGWNIVAQESGDYTEAGAYEIMNRVLNEYDDIDFVYCENDNETFGALEAIKKKYSNGGGIKLISFDATEKGLRYTMNGNIMINMECNPMQGPEAEKIIKQLQDGKTPQKQAFVPEQIFVDGNVITDVCVDGKTYDVQPVTEELIEMRDY</sequence>
<evidence type="ECO:0000313" key="5">
    <source>
        <dbReference type="EMBL" id="VYS91668.1"/>
    </source>
</evidence>
<dbReference type="AlphaFoldDB" id="A0A6N2SGJ8"/>
<reference evidence="5" key="1">
    <citation type="submission" date="2019-11" db="EMBL/GenBank/DDBJ databases">
        <authorList>
            <person name="Feng L."/>
        </authorList>
    </citation>
    <scope>NUCLEOTIDE SEQUENCE</scope>
    <source>
        <strain evidence="5">CnexileLFYP112</strain>
    </source>
</reference>
<evidence type="ECO:0000259" key="4">
    <source>
        <dbReference type="Pfam" id="PF13407"/>
    </source>
</evidence>
<evidence type="ECO:0000256" key="2">
    <source>
        <dbReference type="ARBA" id="ARBA00007639"/>
    </source>
</evidence>
<dbReference type="PANTHER" id="PTHR46847:SF3">
    <property type="entry name" value="GALACTOFURANOSE-BINDING PROTEIN YTFQ"/>
    <property type="match status" value="1"/>
</dbReference>
<dbReference type="InterPro" id="IPR028082">
    <property type="entry name" value="Peripla_BP_I"/>
</dbReference>